<dbReference type="AlphaFoldDB" id="A0A815D0K8"/>
<feature type="region of interest" description="Disordered" evidence="1">
    <location>
        <begin position="57"/>
        <end position="86"/>
    </location>
</feature>
<reference evidence="2" key="1">
    <citation type="submission" date="2021-02" db="EMBL/GenBank/DDBJ databases">
        <authorList>
            <person name="Nowell W R."/>
        </authorList>
    </citation>
    <scope>NUCLEOTIDE SEQUENCE</scope>
</reference>
<name>A0A815D0K8_ADIRI</name>
<proteinExistence type="predicted"/>
<feature type="compositionally biased region" description="Polar residues" evidence="1">
    <location>
        <begin position="165"/>
        <end position="174"/>
    </location>
</feature>
<feature type="compositionally biased region" description="Low complexity" evidence="1">
    <location>
        <begin position="71"/>
        <end position="86"/>
    </location>
</feature>
<feature type="region of interest" description="Disordered" evidence="1">
    <location>
        <begin position="165"/>
        <end position="216"/>
    </location>
</feature>
<feature type="compositionally biased region" description="Basic residues" evidence="1">
    <location>
        <begin position="196"/>
        <end position="210"/>
    </location>
</feature>
<accession>A0A815D0K8</accession>
<evidence type="ECO:0000256" key="1">
    <source>
        <dbReference type="SAM" id="MobiDB-lite"/>
    </source>
</evidence>
<organism evidence="2 3">
    <name type="scientific">Adineta ricciae</name>
    <name type="common">Rotifer</name>
    <dbReference type="NCBI Taxonomy" id="249248"/>
    <lineage>
        <taxon>Eukaryota</taxon>
        <taxon>Metazoa</taxon>
        <taxon>Spiralia</taxon>
        <taxon>Gnathifera</taxon>
        <taxon>Rotifera</taxon>
        <taxon>Eurotatoria</taxon>
        <taxon>Bdelloidea</taxon>
        <taxon>Adinetida</taxon>
        <taxon>Adinetidae</taxon>
        <taxon>Adineta</taxon>
    </lineage>
</organism>
<comment type="caution">
    <text evidence="2">The sequence shown here is derived from an EMBL/GenBank/DDBJ whole genome shotgun (WGS) entry which is preliminary data.</text>
</comment>
<gene>
    <name evidence="2" type="ORF">XAT740_LOCUS28399</name>
</gene>
<evidence type="ECO:0000313" key="2">
    <source>
        <dbReference type="EMBL" id="CAF1292157.1"/>
    </source>
</evidence>
<evidence type="ECO:0000313" key="3">
    <source>
        <dbReference type="Proteomes" id="UP000663828"/>
    </source>
</evidence>
<dbReference type="EMBL" id="CAJNOR010002422">
    <property type="protein sequence ID" value="CAF1292157.1"/>
    <property type="molecule type" value="Genomic_DNA"/>
</dbReference>
<sequence>MLLTKTQYGVQKICSPLIVILTLHTMNYSGLFTELPYTLVHSLCKKESDSQEKHECCSRKTKTTHQNGQQTNSNSNIDDSTNTNSFSSNQLISQGPFILHNFKYQQRSFHLNQNKNLVEYDINSWNENQNEKSSTSVESDESEEKDNELKIRELVNNVRRDMNTLVNGEQNDPSIVSADESSRTMRSGNRNINASKLRKSRKPKMKKRKAAPTPSMKVPAELPQCNNCCCNFLHYSLRQIMRDAEQTKQFALNMASMGINPSALKDPNITSCQGISIPLYNCEDIGDQRFPSRATFTTISKNEQEDVYQRRDPMVVQTINTQRGKLHIKLDPQSFGLAPFFSQQYEAFIKGSPNSTFLKNYMKTFGK</sequence>
<dbReference type="Proteomes" id="UP000663828">
    <property type="component" value="Unassembled WGS sequence"/>
</dbReference>
<feature type="compositionally biased region" description="Polar residues" evidence="1">
    <location>
        <begin position="184"/>
        <end position="194"/>
    </location>
</feature>
<keyword evidence="3" id="KW-1185">Reference proteome</keyword>
<protein>
    <submittedName>
        <fullName evidence="2">Uncharacterized protein</fullName>
    </submittedName>
</protein>